<sequence>MAPGIRLTRSHISTIHAALNPFHPSTSRSPLLLLSLLSTPKNTTSQPSPTIKGSPSDNVNVTVSILPKSAKRAEVTVGYVDGKVERIPIEAEVEASSTTTTTATGTGTGKVYPRKPRKEAEAISLDKLVERVDGWARSLKLKDDGSA</sequence>
<dbReference type="AlphaFoldDB" id="A0A8K0JNE5"/>
<feature type="compositionally biased region" description="Low complexity" evidence="1">
    <location>
        <begin position="95"/>
        <end position="105"/>
    </location>
</feature>
<comment type="caution">
    <text evidence="2">The sequence shown here is derived from an EMBL/GenBank/DDBJ whole genome shotgun (WGS) entry which is preliminary data.</text>
</comment>
<evidence type="ECO:0000313" key="3">
    <source>
        <dbReference type="Proteomes" id="UP000812966"/>
    </source>
</evidence>
<name>A0A8K0JNE5_9TREE</name>
<feature type="region of interest" description="Disordered" evidence="1">
    <location>
        <begin position="94"/>
        <end position="115"/>
    </location>
</feature>
<organism evidence="2 3">
    <name type="scientific">Filobasidium floriforme</name>
    <dbReference type="NCBI Taxonomy" id="5210"/>
    <lineage>
        <taxon>Eukaryota</taxon>
        <taxon>Fungi</taxon>
        <taxon>Dikarya</taxon>
        <taxon>Basidiomycota</taxon>
        <taxon>Agaricomycotina</taxon>
        <taxon>Tremellomycetes</taxon>
        <taxon>Filobasidiales</taxon>
        <taxon>Filobasidiaceae</taxon>
        <taxon>Filobasidium</taxon>
    </lineage>
</organism>
<gene>
    <name evidence="2" type="ORF">FFLO_03070</name>
</gene>
<evidence type="ECO:0000256" key="1">
    <source>
        <dbReference type="SAM" id="MobiDB-lite"/>
    </source>
</evidence>
<evidence type="ECO:0000313" key="2">
    <source>
        <dbReference type="EMBL" id="KAG7549034.1"/>
    </source>
</evidence>
<keyword evidence="3" id="KW-1185">Reference proteome</keyword>
<dbReference type="EMBL" id="JABELV010000054">
    <property type="protein sequence ID" value="KAG7549034.1"/>
    <property type="molecule type" value="Genomic_DNA"/>
</dbReference>
<accession>A0A8K0JNE5</accession>
<dbReference type="Proteomes" id="UP000812966">
    <property type="component" value="Unassembled WGS sequence"/>
</dbReference>
<protein>
    <submittedName>
        <fullName evidence="2">Uncharacterized protein</fullName>
    </submittedName>
</protein>
<proteinExistence type="predicted"/>
<reference evidence="2" key="1">
    <citation type="submission" date="2020-04" db="EMBL/GenBank/DDBJ databases">
        <title>Analysis of mating type loci in Filobasidium floriforme.</title>
        <authorList>
            <person name="Nowrousian M."/>
        </authorList>
    </citation>
    <scope>NUCLEOTIDE SEQUENCE</scope>
    <source>
        <strain evidence="2">CBS 6242</strain>
    </source>
</reference>